<proteinExistence type="predicted"/>
<dbReference type="OrthoDB" id="10387893at2759"/>
<accession>A0A6A5BKW8</accession>
<keyword evidence="2" id="KW-1185">Reference proteome</keyword>
<name>A0A6A5BKW8_NAEFO</name>
<dbReference type="GeneID" id="68112982"/>
<dbReference type="VEuPathDB" id="AmoebaDB:FDP41_005764"/>
<comment type="caution">
    <text evidence="1">The sequence shown here is derived from an EMBL/GenBank/DDBJ whole genome shotgun (WGS) entry which is preliminary data.</text>
</comment>
<evidence type="ECO:0000313" key="2">
    <source>
        <dbReference type="Proteomes" id="UP000444721"/>
    </source>
</evidence>
<dbReference type="Proteomes" id="UP000444721">
    <property type="component" value="Unassembled WGS sequence"/>
</dbReference>
<evidence type="ECO:0000313" key="1">
    <source>
        <dbReference type="EMBL" id="KAF0975011.1"/>
    </source>
</evidence>
<dbReference type="RefSeq" id="XP_044559724.1">
    <property type="nucleotide sequence ID" value="XM_044709324.1"/>
</dbReference>
<dbReference type="EMBL" id="VFQX01000048">
    <property type="protein sequence ID" value="KAF0975011.1"/>
    <property type="molecule type" value="Genomic_DNA"/>
</dbReference>
<reference evidence="1 2" key="1">
    <citation type="journal article" date="2019" name="Sci. Rep.">
        <title>Nanopore sequencing improves the draft genome of the human pathogenic amoeba Naegleria fowleri.</title>
        <authorList>
            <person name="Liechti N."/>
            <person name="Schurch N."/>
            <person name="Bruggmann R."/>
            <person name="Wittwer M."/>
        </authorList>
    </citation>
    <scope>NUCLEOTIDE SEQUENCE [LARGE SCALE GENOMIC DNA]</scope>
    <source>
        <strain evidence="1 2">ATCC 30894</strain>
    </source>
</reference>
<sequence length="533" mass="63066">MQYCNQRRRLFTRQRRSSTTINNRITFFFFLFSCLLFHSCVTWTTATTTSTHKEHFRKIHFGSYQCNRYSLIPKLHLVPNLNDKSYYTPPDTLMASFLIDRSQKRHTKAFVRTIHKKENSCNSDDDWNDPVCLSQVEEEIKYVPIELSPNFTYYEKPVYALQRYAAGNVGHLFSESFAMIMGLMMNFKPSEIETLNDHYILFLDDLYDLKGENWRGAYQYDSRQAERVSLLTMSLLSNQSVLQLCRRDGIWRIENAPCRILKESEKDPISHQEEISSMTLDSCFSNIYMGYTVSNLILFPYGKEALFMKIRELVYRNLRIFPYDQEFNTMNSHQKKKRQFRNYLLEKDITVVIHKKDVKARHGQALVNADQLKDYLQKELPKHPSVQQLIHSSRIYSKNNKQQRKLRIETIDLSSFPNIVDQIHYFSNVDVYITDQGSAAYYSIFFREDTTVFVSPQCKRLKREIQCYTSHGWMVLSSLPNVQMLDIMELNNGQAQCKFQPAPHLYENCNFKLPLKLMFHQVVKALLKRYRNL</sequence>
<dbReference type="VEuPathDB" id="AmoebaDB:NF0101870"/>
<dbReference type="AlphaFoldDB" id="A0A6A5BKW8"/>
<protein>
    <submittedName>
        <fullName evidence="1">Uncharacterized protein</fullName>
    </submittedName>
</protein>
<organism evidence="1 2">
    <name type="scientific">Naegleria fowleri</name>
    <name type="common">Brain eating amoeba</name>
    <dbReference type="NCBI Taxonomy" id="5763"/>
    <lineage>
        <taxon>Eukaryota</taxon>
        <taxon>Discoba</taxon>
        <taxon>Heterolobosea</taxon>
        <taxon>Tetramitia</taxon>
        <taxon>Eutetramitia</taxon>
        <taxon>Vahlkampfiidae</taxon>
        <taxon>Naegleria</taxon>
    </lineage>
</organism>
<dbReference type="VEuPathDB" id="AmoebaDB:NfTy_045340"/>
<gene>
    <name evidence="1" type="ORF">FDP41_005764</name>
</gene>